<organism evidence="2 3">
    <name type="scientific">Xanthobacter oligotrophicus</name>
    <dbReference type="NCBI Taxonomy" id="2607286"/>
    <lineage>
        <taxon>Bacteria</taxon>
        <taxon>Pseudomonadati</taxon>
        <taxon>Pseudomonadota</taxon>
        <taxon>Alphaproteobacteria</taxon>
        <taxon>Hyphomicrobiales</taxon>
        <taxon>Xanthobacteraceae</taxon>
        <taxon>Xanthobacter</taxon>
    </lineage>
</organism>
<feature type="signal peptide" evidence="1">
    <location>
        <begin position="1"/>
        <end position="30"/>
    </location>
</feature>
<dbReference type="EMBL" id="JBAFVH010000011">
    <property type="protein sequence ID" value="MFG1374191.1"/>
    <property type="molecule type" value="Genomic_DNA"/>
</dbReference>
<evidence type="ECO:0000313" key="3">
    <source>
        <dbReference type="Proteomes" id="UP001604002"/>
    </source>
</evidence>
<evidence type="ECO:0000256" key="1">
    <source>
        <dbReference type="SAM" id="SignalP"/>
    </source>
</evidence>
<keyword evidence="3" id="KW-1185">Reference proteome</keyword>
<evidence type="ECO:0000313" key="2">
    <source>
        <dbReference type="EMBL" id="MFG1374191.1"/>
    </source>
</evidence>
<feature type="chain" id="PRO_5045655800" evidence="1">
    <location>
        <begin position="31"/>
        <end position="294"/>
    </location>
</feature>
<sequence length="294" mass="31516">MYSTTCTPPPTRRARSGALAAALAAGLAAAAPDAASAGGATTPGFTAGLPIYALLPEGLYYINQTSSSWRDIDGLDVRVNANIFFFYYQTPWELLNGNLSFVVAPTVVDVTTSASPNDFGFYNTYLAAQLSWAVPGIDGLRVGYRIGGYVPQDGPVAFDYGVIEQRAGFTYLKDGLSILGNFIYGTPVGTSSNDVAPDYFVADFHVLKSFDKWTFGVVGYASNDITSPMLGYAKQSQIALGGLVGYDFGGATLQLKLTHDVYEKNYGGQETVFWTNLIIPLWTAPVAAPRTLRK</sequence>
<comment type="caution">
    <text evidence="2">The sequence shown here is derived from an EMBL/GenBank/DDBJ whole genome shotgun (WGS) entry which is preliminary data.</text>
</comment>
<name>A0ABW7A2G9_9HYPH</name>
<proteinExistence type="predicted"/>
<gene>
    <name evidence="2" type="ORF">V5F32_18585</name>
</gene>
<dbReference type="PROSITE" id="PS51318">
    <property type="entry name" value="TAT"/>
    <property type="match status" value="1"/>
</dbReference>
<dbReference type="Proteomes" id="UP001604002">
    <property type="component" value="Unassembled WGS sequence"/>
</dbReference>
<reference evidence="2 3" key="1">
    <citation type="submission" date="2024-02" db="EMBL/GenBank/DDBJ databases">
        <title>Expansion and revision of Xanthobacter and proposal of Roseixanthobacter gen. nov.</title>
        <authorList>
            <person name="Soltysiak M.P.M."/>
            <person name="Jalihal A."/>
            <person name="Ory A."/>
            <person name="Chrisophersen C."/>
            <person name="Lee A.D."/>
            <person name="Boulton J."/>
            <person name="Springer M."/>
        </authorList>
    </citation>
    <scope>NUCLEOTIDE SEQUENCE [LARGE SCALE GENOMIC DNA]</scope>
    <source>
        <strain evidence="2 3">23A</strain>
    </source>
</reference>
<protein>
    <submittedName>
        <fullName evidence="2">Transporter</fullName>
    </submittedName>
</protein>
<accession>A0ABW7A2G9</accession>
<keyword evidence="1" id="KW-0732">Signal</keyword>
<dbReference type="RefSeq" id="WP_393993858.1">
    <property type="nucleotide sequence ID" value="NZ_JBAFVH010000011.1"/>
</dbReference>
<dbReference type="InterPro" id="IPR006311">
    <property type="entry name" value="TAT_signal"/>
</dbReference>